<feature type="compositionally biased region" description="Low complexity" evidence="1">
    <location>
        <begin position="96"/>
        <end position="106"/>
    </location>
</feature>
<name>A0A268ELF4_9BACL</name>
<sequence length="134" mass="15418">MSKLIQNDDQYNKALSGLVTMAAKLEDPLSPMTPAERERTKAIYDLTAERIQLYKRGRLVQQFPGLREKYTELGWEWQEFGEPRQPEAVTDPGSAQRQDTTTQQPEDQQEEPELEPPAKPTPKKSLMAWLDDDD</sequence>
<proteinExistence type="predicted"/>
<dbReference type="EMBL" id="NPBY01000061">
    <property type="protein sequence ID" value="PAD73948.1"/>
    <property type="molecule type" value="Genomic_DNA"/>
</dbReference>
<comment type="caution">
    <text evidence="2">The sequence shown here is derived from an EMBL/GenBank/DDBJ whole genome shotgun (WGS) entry which is preliminary data.</text>
</comment>
<organism evidence="2 3">
    <name type="scientific">Paenibacillus campinasensis</name>
    <dbReference type="NCBI Taxonomy" id="66347"/>
    <lineage>
        <taxon>Bacteria</taxon>
        <taxon>Bacillati</taxon>
        <taxon>Bacillota</taxon>
        <taxon>Bacilli</taxon>
        <taxon>Bacillales</taxon>
        <taxon>Paenibacillaceae</taxon>
        <taxon>Paenibacillus</taxon>
    </lineage>
</organism>
<evidence type="ECO:0000313" key="2">
    <source>
        <dbReference type="EMBL" id="PAD73948.1"/>
    </source>
</evidence>
<evidence type="ECO:0000256" key="1">
    <source>
        <dbReference type="SAM" id="MobiDB-lite"/>
    </source>
</evidence>
<protein>
    <submittedName>
        <fullName evidence="2">Uncharacterized protein</fullName>
    </submittedName>
</protein>
<evidence type="ECO:0000313" key="3">
    <source>
        <dbReference type="Proteomes" id="UP000215596"/>
    </source>
</evidence>
<feature type="region of interest" description="Disordered" evidence="1">
    <location>
        <begin position="78"/>
        <end position="134"/>
    </location>
</feature>
<dbReference type="RefSeq" id="WP_095266889.1">
    <property type="nucleotide sequence ID" value="NZ_NPBY01000061.1"/>
</dbReference>
<accession>A0A268ELF4</accession>
<reference evidence="2 3" key="1">
    <citation type="submission" date="2017-07" db="EMBL/GenBank/DDBJ databases">
        <title>Isolation and whole genome analysis of endospore-forming bacteria from heroin.</title>
        <authorList>
            <person name="Kalinowski J."/>
            <person name="Ahrens B."/>
            <person name="Al-Dilaimi A."/>
            <person name="Winkler A."/>
            <person name="Wibberg D."/>
            <person name="Schleenbecker U."/>
            <person name="Ruckert C."/>
            <person name="Wolfel R."/>
            <person name="Grass G."/>
        </authorList>
    </citation>
    <scope>NUCLEOTIDE SEQUENCE [LARGE SCALE GENOMIC DNA]</scope>
    <source>
        <strain evidence="2 3">7537-G1</strain>
    </source>
</reference>
<dbReference type="AlphaFoldDB" id="A0A268ELF4"/>
<gene>
    <name evidence="2" type="ORF">CHH67_19125</name>
</gene>
<dbReference type="Proteomes" id="UP000215596">
    <property type="component" value="Unassembled WGS sequence"/>
</dbReference>
<dbReference type="OrthoDB" id="2656092at2"/>